<dbReference type="EMBL" id="NAQV01000023">
    <property type="protein sequence ID" value="RAN62431.1"/>
    <property type="molecule type" value="Genomic_DNA"/>
</dbReference>
<proteinExistence type="predicted"/>
<evidence type="ECO:0000313" key="2">
    <source>
        <dbReference type="Proteomes" id="UP000249099"/>
    </source>
</evidence>
<evidence type="ECO:0000313" key="1">
    <source>
        <dbReference type="EMBL" id="RAN62431.1"/>
    </source>
</evidence>
<gene>
    <name evidence="1" type="ORF">B8A44_07740</name>
</gene>
<sequence length="333" mass="37339">MVETKDLAKLSRDLYNGKEVVFDNGNSGEKVLRNVIFEALGTKDGEKINYYKFQENKHKFFQIISVAVDAALPTVLTNELDGLAEVRNINHGDEVKFDFEDNGLFRVGLVASGTRDLRRQELVGGSFTIDTDWYGVKVYAELEKFLAGHVNWRAYIDRVARSFSQFIQSKIHEAFVDSYDALRATRKQEGTYDEDQLLELVDHIAAAAGGRQTAIYGTRSALRKISKDDKVLHSDGMKDQINKVGYLGTLAGVPLIALPNAYKAGTEEFALDKDTLLILPQNEKLVSVAFEGQTLAREGSQEERNDMQIEFETLRKLGVQVAQSAVYGMYKFS</sequence>
<organism evidence="1 2">
    <name type="scientific">Dolosigranulum pigrum</name>
    <dbReference type="NCBI Taxonomy" id="29394"/>
    <lineage>
        <taxon>Bacteria</taxon>
        <taxon>Bacillati</taxon>
        <taxon>Bacillota</taxon>
        <taxon>Bacilli</taxon>
        <taxon>Lactobacillales</taxon>
        <taxon>Carnobacteriaceae</taxon>
        <taxon>Dolosigranulum</taxon>
    </lineage>
</organism>
<reference evidence="1 2" key="1">
    <citation type="submission" date="2017-03" db="EMBL/GenBank/DDBJ databases">
        <title>wgs assembly of Dolosigranulum pigrum KPL CDC strains.</title>
        <authorList>
            <person name="Brugger S.D."/>
            <person name="Pettigrew M."/>
            <person name="Kong Y."/>
            <person name="Lemon K.P."/>
        </authorList>
    </citation>
    <scope>NUCLEOTIDE SEQUENCE [LARGE SCALE GENOMIC DNA]</scope>
    <source>
        <strain evidence="1 2">KPL1931_CDC4294-98</strain>
    </source>
</reference>
<dbReference type="RefSeq" id="WP_112790379.1">
    <property type="nucleotide sequence ID" value="NZ_NAQV01000023.1"/>
</dbReference>
<dbReference type="AlphaFoldDB" id="A0A328KKT6"/>
<dbReference type="Proteomes" id="UP000249099">
    <property type="component" value="Unassembled WGS sequence"/>
</dbReference>
<name>A0A328KKT6_9LACT</name>
<protein>
    <recommendedName>
        <fullName evidence="3">Phage protein</fullName>
    </recommendedName>
</protein>
<comment type="caution">
    <text evidence="1">The sequence shown here is derived from an EMBL/GenBank/DDBJ whole genome shotgun (WGS) entry which is preliminary data.</text>
</comment>
<accession>A0A328KKT6</accession>
<evidence type="ECO:0008006" key="3">
    <source>
        <dbReference type="Google" id="ProtNLM"/>
    </source>
</evidence>